<evidence type="ECO:0000256" key="1">
    <source>
        <dbReference type="ARBA" id="ARBA00008031"/>
    </source>
</evidence>
<dbReference type="RefSeq" id="WP_139066220.1">
    <property type="nucleotide sequence ID" value="NZ_CP040812.1"/>
</dbReference>
<sequence length="345" mass="38442">MELKTYKYKLELKNTFRISHTARDFQETLIVALSDGGFTGYGEAAATSYYGVDVESMSASIKAIEPLIAENIHKTPEELWEITNKHFKGNSFAQCALDIAMHDLYGKRNGKPLYELWGLELKDLPLSNYTIGIDTLEVMVQKIKEFPWPLYKIKLGTEEDVKIIRELRKHTDAIFRVDANCAWTADQTIEYAPIMKELGVEFLEQPLPAGDMEGMQKVYKESVLPVIADESCITEADVSKCAGYFHGVNVKLTKCGGLTPARRMIAEARKLGMKVMVGCMTESTVGISAIGQLLPLLDYVDMDGGLLIKNDIAEGVKVSDGKTHFPNRNGTGAKLIIFTEELKNE</sequence>
<feature type="active site" description="Proton acceptor; specific for (R)-substrate epimerization" evidence="5">
    <location>
        <position position="154"/>
    </location>
</feature>
<evidence type="ECO:0000256" key="4">
    <source>
        <dbReference type="ARBA" id="ARBA00023235"/>
    </source>
</evidence>
<dbReference type="GO" id="GO:0016855">
    <property type="term" value="F:racemase and epimerase activity, acting on amino acids and derivatives"/>
    <property type="evidence" value="ECO:0007669"/>
    <property type="project" value="UniProtKB-UniRule"/>
</dbReference>
<dbReference type="InterPro" id="IPR029017">
    <property type="entry name" value="Enolase-like_N"/>
</dbReference>
<keyword evidence="3 6" id="KW-0460">Magnesium</keyword>
<dbReference type="InterPro" id="IPR034603">
    <property type="entry name" value="Dipeptide_epimerase"/>
</dbReference>
<evidence type="ECO:0000313" key="9">
    <source>
        <dbReference type="EMBL" id="QCY69655.1"/>
    </source>
</evidence>
<dbReference type="GO" id="GO:0000287">
    <property type="term" value="F:magnesium ion binding"/>
    <property type="evidence" value="ECO:0007669"/>
    <property type="project" value="UniProtKB-ARBA"/>
</dbReference>
<dbReference type="Pfam" id="PF02746">
    <property type="entry name" value="MR_MLE_N"/>
    <property type="match status" value="1"/>
</dbReference>
<reference evidence="9 10" key="1">
    <citation type="submission" date="2019-06" db="EMBL/GenBank/DDBJ databases">
        <title>Complete genome sequence of Antarcticibacterium flavum KCTC 52984T from an Antarctic marine sediment.</title>
        <authorList>
            <person name="Lee Y.M."/>
            <person name="Shin S.C."/>
        </authorList>
    </citation>
    <scope>NUCLEOTIDE SEQUENCE [LARGE SCALE GENOMIC DNA]</scope>
    <source>
        <strain evidence="9 10">KCTC 52984</strain>
    </source>
</reference>
<dbReference type="KEGG" id="afla:FHG64_09730"/>
<evidence type="ECO:0000256" key="3">
    <source>
        <dbReference type="ARBA" id="ARBA00022842"/>
    </source>
</evidence>
<evidence type="ECO:0000256" key="6">
    <source>
        <dbReference type="PIRSR" id="PIRSR634603-3"/>
    </source>
</evidence>
<dbReference type="PANTHER" id="PTHR48080">
    <property type="entry name" value="D-GALACTONATE DEHYDRATASE-RELATED"/>
    <property type="match status" value="1"/>
</dbReference>
<feature type="binding site" evidence="6">
    <location>
        <position position="229"/>
    </location>
    <ligand>
        <name>Mg(2+)</name>
        <dbReference type="ChEBI" id="CHEBI:18420"/>
    </ligand>
</feature>
<comment type="cofactor">
    <cofactor evidence="6 7">
        <name>Mg(2+)</name>
        <dbReference type="ChEBI" id="CHEBI:18420"/>
    </cofactor>
    <text evidence="6 7">Binds 1 Mg(2+) ion per subunit.</text>
</comment>
<protein>
    <recommendedName>
        <fullName evidence="7">Dipeptide epimerase</fullName>
        <ecNumber evidence="7">5.1.1.-</ecNumber>
    </recommendedName>
</protein>
<gene>
    <name evidence="9" type="ORF">FHG64_09730</name>
</gene>
<dbReference type="SUPFAM" id="SSF54826">
    <property type="entry name" value="Enolase N-terminal domain-like"/>
    <property type="match status" value="1"/>
</dbReference>
<dbReference type="Proteomes" id="UP000309016">
    <property type="component" value="Chromosome"/>
</dbReference>
<dbReference type="AlphaFoldDB" id="A0A5B7X3I9"/>
<feature type="active site" description="Proton acceptor; specific for (S)-substrate epimerization" evidence="5">
    <location>
        <position position="251"/>
    </location>
</feature>
<dbReference type="EC" id="5.1.1.-" evidence="7"/>
<evidence type="ECO:0000259" key="8">
    <source>
        <dbReference type="SMART" id="SM00922"/>
    </source>
</evidence>
<dbReference type="InterPro" id="IPR029065">
    <property type="entry name" value="Enolase_C-like"/>
</dbReference>
<dbReference type="SUPFAM" id="SSF51604">
    <property type="entry name" value="Enolase C-terminal domain-like"/>
    <property type="match status" value="1"/>
</dbReference>
<feature type="binding site" evidence="6">
    <location>
        <position position="178"/>
    </location>
    <ligand>
        <name>Mg(2+)</name>
        <dbReference type="ChEBI" id="CHEBI:18420"/>
    </ligand>
</feature>
<feature type="domain" description="Mandelate racemase/muconate lactonizing enzyme C-terminal" evidence="8">
    <location>
        <begin position="136"/>
        <end position="225"/>
    </location>
</feature>
<dbReference type="InterPro" id="IPR034593">
    <property type="entry name" value="DgoD-like"/>
</dbReference>
<comment type="similarity">
    <text evidence="1 7">Belongs to the mandelate racemase/muconate lactonizing enzyme family.</text>
</comment>
<dbReference type="EMBL" id="CP040812">
    <property type="protein sequence ID" value="QCY69655.1"/>
    <property type="molecule type" value="Genomic_DNA"/>
</dbReference>
<dbReference type="CDD" id="cd03319">
    <property type="entry name" value="L-Ala-DL-Glu_epimerase"/>
    <property type="match status" value="1"/>
</dbReference>
<accession>A0A5B7X3I9</accession>
<feature type="binding site" evidence="6">
    <location>
        <position position="204"/>
    </location>
    <ligand>
        <name>Mg(2+)</name>
        <dbReference type="ChEBI" id="CHEBI:18420"/>
    </ligand>
</feature>
<dbReference type="PANTHER" id="PTHR48080:SF3">
    <property type="entry name" value="ENOLASE SUPERFAMILY MEMBER DDB_G0284701"/>
    <property type="match status" value="1"/>
</dbReference>
<evidence type="ECO:0000313" key="10">
    <source>
        <dbReference type="Proteomes" id="UP000309016"/>
    </source>
</evidence>
<keyword evidence="4 7" id="KW-0413">Isomerase</keyword>
<dbReference type="SFLD" id="SFLDS00001">
    <property type="entry name" value="Enolase"/>
    <property type="match status" value="1"/>
</dbReference>
<evidence type="ECO:0000256" key="7">
    <source>
        <dbReference type="RuleBase" id="RU366006"/>
    </source>
</evidence>
<dbReference type="OrthoDB" id="9775391at2"/>
<evidence type="ECO:0000256" key="5">
    <source>
        <dbReference type="PIRSR" id="PIRSR634603-1"/>
    </source>
</evidence>
<keyword evidence="10" id="KW-1185">Reference proteome</keyword>
<dbReference type="Pfam" id="PF13378">
    <property type="entry name" value="MR_MLE_C"/>
    <property type="match status" value="1"/>
</dbReference>
<dbReference type="InterPro" id="IPR036849">
    <property type="entry name" value="Enolase-like_C_sf"/>
</dbReference>
<dbReference type="SFLD" id="SFLDG00180">
    <property type="entry name" value="muconate_cycloisomerase"/>
    <property type="match status" value="1"/>
</dbReference>
<keyword evidence="2 6" id="KW-0479">Metal-binding</keyword>
<proteinExistence type="inferred from homology"/>
<dbReference type="Gene3D" id="3.30.390.10">
    <property type="entry name" value="Enolase-like, N-terminal domain"/>
    <property type="match status" value="1"/>
</dbReference>
<organism evidence="9 10">
    <name type="scientific">Antarcticibacterium flavum</name>
    <dbReference type="NCBI Taxonomy" id="2058175"/>
    <lineage>
        <taxon>Bacteria</taxon>
        <taxon>Pseudomonadati</taxon>
        <taxon>Bacteroidota</taxon>
        <taxon>Flavobacteriia</taxon>
        <taxon>Flavobacteriales</taxon>
        <taxon>Flavobacteriaceae</taxon>
        <taxon>Antarcticibacterium</taxon>
    </lineage>
</organism>
<dbReference type="SMART" id="SM00922">
    <property type="entry name" value="MR_MLE"/>
    <property type="match status" value="1"/>
</dbReference>
<dbReference type="Gene3D" id="3.20.20.120">
    <property type="entry name" value="Enolase-like C-terminal domain"/>
    <property type="match status" value="1"/>
</dbReference>
<dbReference type="InterPro" id="IPR013341">
    <property type="entry name" value="Mandelate_racemase_N_dom"/>
</dbReference>
<name>A0A5B7X3I9_9FLAO</name>
<dbReference type="InterPro" id="IPR013342">
    <property type="entry name" value="Mandelate_racemase_C"/>
</dbReference>
<evidence type="ECO:0000256" key="2">
    <source>
        <dbReference type="ARBA" id="ARBA00022723"/>
    </source>
</evidence>